<name>A0A1R3GVQ6_COCAP</name>
<dbReference type="Gramene" id="OMO62184">
    <property type="protein sequence ID" value="OMO62184"/>
    <property type="gene ID" value="CCACVL1_22975"/>
</dbReference>
<feature type="non-terminal residue" evidence="1">
    <location>
        <position position="1"/>
    </location>
</feature>
<evidence type="ECO:0000313" key="2">
    <source>
        <dbReference type="Proteomes" id="UP000188268"/>
    </source>
</evidence>
<dbReference type="EMBL" id="AWWV01013307">
    <property type="protein sequence ID" value="OMO62184.1"/>
    <property type="molecule type" value="Genomic_DNA"/>
</dbReference>
<dbReference type="Proteomes" id="UP000188268">
    <property type="component" value="Unassembled WGS sequence"/>
</dbReference>
<evidence type="ECO:0000313" key="1">
    <source>
        <dbReference type="EMBL" id="OMO62184.1"/>
    </source>
</evidence>
<keyword evidence="2" id="KW-1185">Reference proteome</keyword>
<sequence length="46" mass="5212">GFKFITQFSTASMICFWQEEVKERATQFIDGGDDHKGESSEYGSES</sequence>
<proteinExistence type="predicted"/>
<organism evidence="1 2">
    <name type="scientific">Corchorus capsularis</name>
    <name type="common">Jute</name>
    <dbReference type="NCBI Taxonomy" id="210143"/>
    <lineage>
        <taxon>Eukaryota</taxon>
        <taxon>Viridiplantae</taxon>
        <taxon>Streptophyta</taxon>
        <taxon>Embryophyta</taxon>
        <taxon>Tracheophyta</taxon>
        <taxon>Spermatophyta</taxon>
        <taxon>Magnoliopsida</taxon>
        <taxon>eudicotyledons</taxon>
        <taxon>Gunneridae</taxon>
        <taxon>Pentapetalae</taxon>
        <taxon>rosids</taxon>
        <taxon>malvids</taxon>
        <taxon>Malvales</taxon>
        <taxon>Malvaceae</taxon>
        <taxon>Grewioideae</taxon>
        <taxon>Apeibeae</taxon>
        <taxon>Corchorus</taxon>
    </lineage>
</organism>
<protein>
    <submittedName>
        <fullName evidence="1">Uncharacterized protein</fullName>
    </submittedName>
</protein>
<dbReference type="AlphaFoldDB" id="A0A1R3GVQ6"/>
<comment type="caution">
    <text evidence="1">The sequence shown here is derived from an EMBL/GenBank/DDBJ whole genome shotgun (WGS) entry which is preliminary data.</text>
</comment>
<gene>
    <name evidence="1" type="ORF">CCACVL1_22975</name>
</gene>
<reference evidence="1 2" key="1">
    <citation type="submission" date="2013-09" db="EMBL/GenBank/DDBJ databases">
        <title>Corchorus capsularis genome sequencing.</title>
        <authorList>
            <person name="Alam M."/>
            <person name="Haque M.S."/>
            <person name="Islam M.S."/>
            <person name="Emdad E.M."/>
            <person name="Islam M.M."/>
            <person name="Ahmed B."/>
            <person name="Halim A."/>
            <person name="Hossen Q.M.M."/>
            <person name="Hossain M.Z."/>
            <person name="Ahmed R."/>
            <person name="Khan M.M."/>
            <person name="Islam R."/>
            <person name="Rashid M.M."/>
            <person name="Khan S.A."/>
            <person name="Rahman M.S."/>
            <person name="Alam M."/>
        </authorList>
    </citation>
    <scope>NUCLEOTIDE SEQUENCE [LARGE SCALE GENOMIC DNA]</scope>
    <source>
        <strain evidence="2">cv. CVL-1</strain>
        <tissue evidence="1">Whole seedling</tissue>
    </source>
</reference>
<accession>A0A1R3GVQ6</accession>